<dbReference type="InterPro" id="IPR010737">
    <property type="entry name" value="4-carb_acid_sugar_kinase_N"/>
</dbReference>
<evidence type="ECO:0000256" key="1">
    <source>
        <dbReference type="ARBA" id="ARBA00005715"/>
    </source>
</evidence>
<evidence type="ECO:0000256" key="6">
    <source>
        <dbReference type="ARBA" id="ARBA00023277"/>
    </source>
</evidence>
<feature type="domain" description="Four-carbon acid sugar kinase nucleotide binding" evidence="8">
    <location>
        <begin position="254"/>
        <end position="330"/>
    </location>
</feature>
<evidence type="ECO:0000313" key="9">
    <source>
        <dbReference type="EMBL" id="SDI42539.1"/>
    </source>
</evidence>
<dbReference type="OrthoDB" id="9778478at2"/>
<dbReference type="InterPro" id="IPR031475">
    <property type="entry name" value="NBD_C"/>
</dbReference>
<evidence type="ECO:0000256" key="4">
    <source>
        <dbReference type="ARBA" id="ARBA00022777"/>
    </source>
</evidence>
<keyword evidence="6" id="KW-0119">Carbohydrate metabolism</keyword>
<proteinExistence type="inferred from homology"/>
<comment type="similarity">
    <text evidence="1">Belongs to the four-carbon acid sugar kinase family.</text>
</comment>
<organism evidence="9 10">
    <name type="scientific">Salipiger marinus</name>
    <dbReference type="NCBI Taxonomy" id="555512"/>
    <lineage>
        <taxon>Bacteria</taxon>
        <taxon>Pseudomonadati</taxon>
        <taxon>Pseudomonadota</taxon>
        <taxon>Alphaproteobacteria</taxon>
        <taxon>Rhodobacterales</taxon>
        <taxon>Roseobacteraceae</taxon>
        <taxon>Salipiger</taxon>
    </lineage>
</organism>
<dbReference type="AlphaFoldDB" id="A0A1G8KGJ6"/>
<keyword evidence="10" id="KW-1185">Reference proteome</keyword>
<evidence type="ECO:0000256" key="5">
    <source>
        <dbReference type="ARBA" id="ARBA00022840"/>
    </source>
</evidence>
<dbReference type="SUPFAM" id="SSF142764">
    <property type="entry name" value="YgbK-like"/>
    <property type="match status" value="1"/>
</dbReference>
<dbReference type="STRING" id="555512.SAMN04487993_1004245"/>
<gene>
    <name evidence="9" type="ORF">SAMN04487993_1004245</name>
</gene>
<dbReference type="Gene3D" id="3.40.980.20">
    <property type="entry name" value="Four-carbon acid sugar kinase, nucleotide binding domain"/>
    <property type="match status" value="1"/>
</dbReference>
<dbReference type="RefSeq" id="WP_089845084.1">
    <property type="nucleotide sequence ID" value="NZ_FNEJ01000004.1"/>
</dbReference>
<keyword evidence="4" id="KW-0418">Kinase</keyword>
<keyword evidence="3" id="KW-0547">Nucleotide-binding</keyword>
<dbReference type="Gene3D" id="3.40.50.10840">
    <property type="entry name" value="Putative sugar-binding, N-terminal domain"/>
    <property type="match status" value="1"/>
</dbReference>
<dbReference type="GO" id="GO:0016301">
    <property type="term" value="F:kinase activity"/>
    <property type="evidence" value="ECO:0007669"/>
    <property type="project" value="UniProtKB-KW"/>
</dbReference>
<reference evidence="9 10" key="1">
    <citation type="submission" date="2016-10" db="EMBL/GenBank/DDBJ databases">
        <authorList>
            <person name="de Groot N.N."/>
        </authorList>
    </citation>
    <scope>NUCLEOTIDE SEQUENCE [LARGE SCALE GENOMIC DNA]</scope>
    <source>
        <strain evidence="9 10">DSM 26424</strain>
    </source>
</reference>
<dbReference type="GO" id="GO:0005524">
    <property type="term" value="F:ATP binding"/>
    <property type="evidence" value="ECO:0007669"/>
    <property type="project" value="UniProtKB-KW"/>
</dbReference>
<evidence type="ECO:0000256" key="2">
    <source>
        <dbReference type="ARBA" id="ARBA00022679"/>
    </source>
</evidence>
<dbReference type="Pfam" id="PF07005">
    <property type="entry name" value="SBD_N"/>
    <property type="match status" value="1"/>
</dbReference>
<feature type="domain" description="Four-carbon acid sugar kinase N-terminal" evidence="7">
    <location>
        <begin position="5"/>
        <end position="128"/>
    </location>
</feature>
<evidence type="ECO:0000259" key="7">
    <source>
        <dbReference type="Pfam" id="PF07005"/>
    </source>
</evidence>
<dbReference type="Pfam" id="PF17042">
    <property type="entry name" value="NBD_C"/>
    <property type="match status" value="1"/>
</dbReference>
<protein>
    <submittedName>
        <fullName evidence="9">Uncharacterized conserved protein YgbK, DUF1537 family</fullName>
    </submittedName>
</protein>
<dbReference type="InterPro" id="IPR042213">
    <property type="entry name" value="NBD_C_sf"/>
</dbReference>
<evidence type="ECO:0000313" key="10">
    <source>
        <dbReference type="Proteomes" id="UP000199093"/>
    </source>
</evidence>
<accession>A0A1G8KGJ6</accession>
<dbReference type="Proteomes" id="UP000199093">
    <property type="component" value="Unassembled WGS sequence"/>
</dbReference>
<evidence type="ECO:0000256" key="3">
    <source>
        <dbReference type="ARBA" id="ARBA00022741"/>
    </source>
</evidence>
<evidence type="ECO:0000259" key="8">
    <source>
        <dbReference type="Pfam" id="PF17042"/>
    </source>
</evidence>
<name>A0A1G8KGJ6_9RHOB</name>
<sequence length="346" mass="35227">MPHVLIVADDLTGALDSSVAFAAPGRRVVVSLRPDALPAALARKAQVLVLTTASREIAADAARARIEAALTGLDLARIPVVMKKVDSRLKGNTAVETAVLATAMAAEACIACPAIPDMDRVVSGGALTGMGVAAPIDVAARFDLKVEVPDTLTEADLDAVVGAAQGRPLWIGARGLARALARQQPHPPAEVPPLEAPLLIASGSRDPVTLAQMDALREAMSVHLAPDGAVPPLPQAPRVALSISDGAGALTGAEAARRYAQGLLAACATLRPRSLLICGGETAQALLDALGIDCLEVLDELRPGLPLCRIVAPWGPVLLVTKSGGFGGPGLLHDIATSAAAEVSRG</sequence>
<keyword evidence="5" id="KW-0067">ATP-binding</keyword>
<dbReference type="InterPro" id="IPR037051">
    <property type="entry name" value="4-carb_acid_sugar_kinase_N_sf"/>
</dbReference>
<dbReference type="EMBL" id="FNEJ01000004">
    <property type="protein sequence ID" value="SDI42539.1"/>
    <property type="molecule type" value="Genomic_DNA"/>
</dbReference>
<keyword evidence="2" id="KW-0808">Transferase</keyword>